<dbReference type="OrthoDB" id="5425637at2759"/>
<dbReference type="Proteomes" id="UP000661280">
    <property type="component" value="Chromosome 8"/>
</dbReference>
<proteinExistence type="predicted"/>
<reference evidence="3" key="2">
    <citation type="submission" date="2021-02" db="EMBL/GenBank/DDBJ databases">
        <title>Aspergillus luchuensis mut. kawachii IFO 4304 genome sequence.</title>
        <authorList>
            <person name="Mori K."/>
            <person name="Kadooka C."/>
            <person name="Goto M."/>
            <person name="Futagami T."/>
        </authorList>
    </citation>
    <scope>NUCLEOTIDE SEQUENCE</scope>
    <source>
        <strain evidence="3">IFO 4308</strain>
    </source>
</reference>
<protein>
    <submittedName>
        <fullName evidence="3">Uncharacterized protein</fullName>
    </submittedName>
</protein>
<sequence>MLSALAMPDYSHLIFDFQVSVIDSNNLSAYLTFCTPNMIGVSMYSIQPLWLVLCVLSSPAVAEGILNSVDSQDGDGESESSSTTQNVSSKGMIILCTIVALVLVIGVLFTVVFITVKKRSLKTPKSATLPDEAVTEATERSLSGNTPTERDGSRSQPLKHEEIQPDIEKNAGVDPSRPHRNAWMKQRGWGSYFSFGRA</sequence>
<organism evidence="3 4">
    <name type="scientific">Aspergillus kawachii</name>
    <name type="common">White koji mold</name>
    <name type="synonym">Aspergillus awamori var. kawachi</name>
    <dbReference type="NCBI Taxonomy" id="1069201"/>
    <lineage>
        <taxon>Eukaryota</taxon>
        <taxon>Fungi</taxon>
        <taxon>Dikarya</taxon>
        <taxon>Ascomycota</taxon>
        <taxon>Pezizomycotina</taxon>
        <taxon>Eurotiomycetes</taxon>
        <taxon>Eurotiomycetidae</taxon>
        <taxon>Eurotiales</taxon>
        <taxon>Aspergillaceae</taxon>
        <taxon>Aspergillus</taxon>
        <taxon>Aspergillus subgen. Circumdati</taxon>
    </lineage>
</organism>
<keyword evidence="2" id="KW-1133">Transmembrane helix</keyword>
<gene>
    <name evidence="3" type="ORF">AKAW2_80690S</name>
</gene>
<name>A0A7R8AGD5_ASPKA</name>
<keyword evidence="2" id="KW-0472">Membrane</keyword>
<keyword evidence="2" id="KW-0812">Transmembrane</keyword>
<dbReference type="EMBL" id="AP024432">
    <property type="protein sequence ID" value="BCS04889.1"/>
    <property type="molecule type" value="Genomic_DNA"/>
</dbReference>
<accession>A0A7R8AGD5</accession>
<dbReference type="GeneID" id="64966210"/>
<keyword evidence="4" id="KW-1185">Reference proteome</keyword>
<feature type="region of interest" description="Disordered" evidence="1">
    <location>
        <begin position="125"/>
        <end position="182"/>
    </location>
</feature>
<evidence type="ECO:0000313" key="4">
    <source>
        <dbReference type="Proteomes" id="UP000661280"/>
    </source>
</evidence>
<evidence type="ECO:0000256" key="1">
    <source>
        <dbReference type="SAM" id="MobiDB-lite"/>
    </source>
</evidence>
<dbReference type="KEGG" id="aluc:AKAW2_80690S"/>
<evidence type="ECO:0000256" key="2">
    <source>
        <dbReference type="SAM" id="Phobius"/>
    </source>
</evidence>
<dbReference type="AlphaFoldDB" id="A0A7R8AGD5"/>
<reference evidence="3" key="1">
    <citation type="submission" date="2021-01" db="EMBL/GenBank/DDBJ databases">
        <authorList>
            <consortium name="Aspergillus luchuensis mut. kawachii IFO 4304 genome sequencing consortium"/>
            <person name="Kazuki M."/>
            <person name="Futagami T."/>
        </authorList>
    </citation>
    <scope>NUCLEOTIDE SEQUENCE</scope>
    <source>
        <strain evidence="3">IFO 4308</strain>
    </source>
</reference>
<dbReference type="RefSeq" id="XP_041548651.1">
    <property type="nucleotide sequence ID" value="XM_041681738.1"/>
</dbReference>
<evidence type="ECO:0000313" key="3">
    <source>
        <dbReference type="EMBL" id="BCS04889.1"/>
    </source>
</evidence>
<feature type="transmembrane region" description="Helical" evidence="2">
    <location>
        <begin position="92"/>
        <end position="116"/>
    </location>
</feature>
<feature type="compositionally biased region" description="Basic and acidic residues" evidence="1">
    <location>
        <begin position="148"/>
        <end position="171"/>
    </location>
</feature>